<organism evidence="7 8">
    <name type="scientific">Ceratobasidium theobromae</name>
    <dbReference type="NCBI Taxonomy" id="1582974"/>
    <lineage>
        <taxon>Eukaryota</taxon>
        <taxon>Fungi</taxon>
        <taxon>Dikarya</taxon>
        <taxon>Basidiomycota</taxon>
        <taxon>Agaricomycotina</taxon>
        <taxon>Agaricomycetes</taxon>
        <taxon>Cantharellales</taxon>
        <taxon>Ceratobasidiaceae</taxon>
        <taxon>Ceratobasidium</taxon>
    </lineage>
</organism>
<dbReference type="EMBL" id="SSOP01000001">
    <property type="protein sequence ID" value="KAB5596506.1"/>
    <property type="molecule type" value="Genomic_DNA"/>
</dbReference>
<accession>A0A5N5R181</accession>
<evidence type="ECO:0000313" key="7">
    <source>
        <dbReference type="EMBL" id="KAB5596506.1"/>
    </source>
</evidence>
<evidence type="ECO:0000259" key="6">
    <source>
        <dbReference type="PROSITE" id="PS51283"/>
    </source>
</evidence>
<dbReference type="GO" id="GO:0042765">
    <property type="term" value="C:GPI-anchor transamidase complex"/>
    <property type="evidence" value="ECO:0007669"/>
    <property type="project" value="InterPro"/>
</dbReference>
<feature type="compositionally biased region" description="Polar residues" evidence="2">
    <location>
        <begin position="1824"/>
        <end position="1834"/>
    </location>
</feature>
<dbReference type="InterPro" id="IPR000626">
    <property type="entry name" value="Ubiquitin-like_dom"/>
</dbReference>
<proteinExistence type="inferred from homology"/>
<dbReference type="Gene3D" id="3.10.20.90">
    <property type="entry name" value="Phosphatidylinositol 3-kinase Catalytic Subunit, Chain A, domain 1"/>
    <property type="match status" value="1"/>
</dbReference>
<dbReference type="InterPro" id="IPR035927">
    <property type="entry name" value="DUSP-like_sf"/>
</dbReference>
<keyword evidence="3" id="KW-0472">Membrane</keyword>
<dbReference type="InterPro" id="IPR044743">
    <property type="entry name" value="Ubl_USP48"/>
</dbReference>
<feature type="region of interest" description="Disordered" evidence="2">
    <location>
        <begin position="1662"/>
        <end position="1691"/>
    </location>
</feature>
<dbReference type="InterPro" id="IPR001394">
    <property type="entry name" value="Peptidase_C19_UCH"/>
</dbReference>
<evidence type="ECO:0000256" key="1">
    <source>
        <dbReference type="ARBA" id="ARBA00009085"/>
    </source>
</evidence>
<keyword evidence="3" id="KW-1133">Transmembrane helix</keyword>
<feature type="transmembrane region" description="Helical" evidence="3">
    <location>
        <begin position="476"/>
        <end position="499"/>
    </location>
</feature>
<feature type="transmembrane region" description="Helical" evidence="3">
    <location>
        <begin position="638"/>
        <end position="655"/>
    </location>
</feature>
<dbReference type="GO" id="GO:0004843">
    <property type="term" value="F:cysteine-type deubiquitinase activity"/>
    <property type="evidence" value="ECO:0007669"/>
    <property type="project" value="InterPro"/>
</dbReference>
<feature type="region of interest" description="Disordered" evidence="2">
    <location>
        <begin position="681"/>
        <end position="702"/>
    </location>
</feature>
<evidence type="ECO:0000313" key="8">
    <source>
        <dbReference type="Proteomes" id="UP000383932"/>
    </source>
</evidence>
<dbReference type="GO" id="GO:0016579">
    <property type="term" value="P:protein deubiquitination"/>
    <property type="evidence" value="ECO:0007669"/>
    <property type="project" value="InterPro"/>
</dbReference>
<dbReference type="Gene3D" id="3.30.2230.10">
    <property type="entry name" value="DUSP-like"/>
    <property type="match status" value="1"/>
</dbReference>
<keyword evidence="7" id="KW-0378">Hydrolase</keyword>
<feature type="transmembrane region" description="Helical" evidence="3">
    <location>
        <begin position="419"/>
        <end position="439"/>
    </location>
</feature>
<feature type="region of interest" description="Disordered" evidence="2">
    <location>
        <begin position="1824"/>
        <end position="1857"/>
    </location>
</feature>
<dbReference type="InterPro" id="IPR006615">
    <property type="entry name" value="Pept_C19_DUSP"/>
</dbReference>
<feature type="domain" description="Ubiquitin-like" evidence="4">
    <location>
        <begin position="1702"/>
        <end position="1771"/>
    </location>
</feature>
<dbReference type="SUPFAM" id="SSF54001">
    <property type="entry name" value="Cysteine proteinases"/>
    <property type="match status" value="1"/>
</dbReference>
<evidence type="ECO:0000259" key="4">
    <source>
        <dbReference type="PROSITE" id="PS50053"/>
    </source>
</evidence>
<feature type="region of interest" description="Disordered" evidence="2">
    <location>
        <begin position="1237"/>
        <end position="1290"/>
    </location>
</feature>
<reference evidence="7 8" key="1">
    <citation type="journal article" date="2019" name="Fungal Biol. Biotechnol.">
        <title>Draft genome sequence of fastidious pathogen Ceratobasidium theobromae, which causes vascular-streak dieback in Theobroma cacao.</title>
        <authorList>
            <person name="Ali S.S."/>
            <person name="Asman A."/>
            <person name="Shao J."/>
            <person name="Firmansyah A.P."/>
            <person name="Susilo A.W."/>
            <person name="Rosmana A."/>
            <person name="McMahon P."/>
            <person name="Junaid M."/>
            <person name="Guest D."/>
            <person name="Kheng T.Y."/>
            <person name="Meinhardt L.W."/>
            <person name="Bailey B.A."/>
        </authorList>
    </citation>
    <scope>NUCLEOTIDE SEQUENCE [LARGE SCALE GENOMIC DNA]</scope>
    <source>
        <strain evidence="7 8">CT2</strain>
    </source>
</reference>
<dbReference type="CDD" id="cd01795">
    <property type="entry name" value="Ubl_USP48"/>
    <property type="match status" value="1"/>
</dbReference>
<dbReference type="InterPro" id="IPR007246">
    <property type="entry name" value="Gaa1"/>
</dbReference>
<dbReference type="PROSITE" id="PS51283">
    <property type="entry name" value="DUSP"/>
    <property type="match status" value="1"/>
</dbReference>
<feature type="transmembrane region" description="Helical" evidence="3">
    <location>
        <begin position="28"/>
        <end position="53"/>
    </location>
</feature>
<protein>
    <submittedName>
        <fullName evidence="7">Ubiquitin carboxyl-terminal hydrolase</fullName>
    </submittedName>
</protein>
<feature type="transmembrane region" description="Helical" evidence="3">
    <location>
        <begin position="511"/>
        <end position="531"/>
    </location>
</feature>
<keyword evidence="8" id="KW-1185">Reference proteome</keyword>
<dbReference type="Pfam" id="PF00240">
    <property type="entry name" value="ubiquitin"/>
    <property type="match status" value="1"/>
</dbReference>
<evidence type="ECO:0000259" key="5">
    <source>
        <dbReference type="PROSITE" id="PS50235"/>
    </source>
</evidence>
<dbReference type="SUPFAM" id="SSF143791">
    <property type="entry name" value="DUSP-like"/>
    <property type="match status" value="1"/>
</dbReference>
<dbReference type="GO" id="GO:0016255">
    <property type="term" value="P:attachment of GPI anchor to protein"/>
    <property type="evidence" value="ECO:0007669"/>
    <property type="project" value="TreeGrafter"/>
</dbReference>
<dbReference type="InterPro" id="IPR028889">
    <property type="entry name" value="USP"/>
</dbReference>
<dbReference type="PROSITE" id="PS00973">
    <property type="entry name" value="USP_2"/>
    <property type="match status" value="1"/>
</dbReference>
<dbReference type="InterPro" id="IPR038765">
    <property type="entry name" value="Papain-like_cys_pep_sf"/>
</dbReference>
<feature type="domain" description="USP" evidence="5">
    <location>
        <begin position="832"/>
        <end position="1146"/>
    </location>
</feature>
<dbReference type="PROSITE" id="PS00972">
    <property type="entry name" value="USP_1"/>
    <property type="match status" value="1"/>
</dbReference>
<feature type="domain" description="DUSP" evidence="6">
    <location>
        <begin position="1490"/>
        <end position="1600"/>
    </location>
</feature>
<dbReference type="PANTHER" id="PTHR13304">
    <property type="entry name" value="GLYCOSYLPHOSPHATIDYLINOSITOL ANCHOR ATTACHMENT 1 PROTEIN"/>
    <property type="match status" value="1"/>
</dbReference>
<dbReference type="Gene3D" id="3.40.630.10">
    <property type="entry name" value="Zn peptidases"/>
    <property type="match status" value="1"/>
</dbReference>
<feature type="transmembrane region" description="Helical" evidence="3">
    <location>
        <begin position="597"/>
        <end position="618"/>
    </location>
</feature>
<dbReference type="Proteomes" id="UP000383932">
    <property type="component" value="Unassembled WGS sequence"/>
</dbReference>
<dbReference type="OrthoDB" id="289038at2759"/>
<dbReference type="SUPFAM" id="SSF54236">
    <property type="entry name" value="Ubiquitin-like"/>
    <property type="match status" value="1"/>
</dbReference>
<evidence type="ECO:0000256" key="2">
    <source>
        <dbReference type="SAM" id="MobiDB-lite"/>
    </source>
</evidence>
<comment type="similarity">
    <text evidence="1">Belongs to the peptidase C19 family.</text>
</comment>
<dbReference type="PANTHER" id="PTHR13304:SF0">
    <property type="entry name" value="GLYCOSYLPHOSPHATIDYLINOSITOL ANCHOR ATTACHMENT 1 PROTEIN"/>
    <property type="match status" value="1"/>
</dbReference>
<dbReference type="Pfam" id="PF04114">
    <property type="entry name" value="Gaa1"/>
    <property type="match status" value="1"/>
</dbReference>
<dbReference type="PROSITE" id="PS50235">
    <property type="entry name" value="USP_3"/>
    <property type="match status" value="1"/>
</dbReference>
<dbReference type="InterPro" id="IPR029071">
    <property type="entry name" value="Ubiquitin-like_domsf"/>
</dbReference>
<dbReference type="Gene3D" id="3.90.70.10">
    <property type="entry name" value="Cysteine proteinases"/>
    <property type="match status" value="1"/>
</dbReference>
<dbReference type="InterPro" id="IPR018200">
    <property type="entry name" value="USP_CS"/>
</dbReference>
<dbReference type="Pfam" id="PF00443">
    <property type="entry name" value="UCH"/>
    <property type="match status" value="1"/>
</dbReference>
<gene>
    <name evidence="7" type="ORF">CTheo_143</name>
</gene>
<dbReference type="Pfam" id="PF06337">
    <property type="entry name" value="DUSP"/>
    <property type="match status" value="1"/>
</dbReference>
<comment type="caution">
    <text evidence="7">The sequence shown here is derived from an EMBL/GenBank/DDBJ whole genome shotgun (WGS) entry which is preliminary data.</text>
</comment>
<sequence>MEIRDTEPSASINGEGAARAKAIARRRIAYAIVARVLPWLRALMFLAGLIWMICIPLANMGRGTYIDENALQPGQVNTYWSWREVHAADRHLEDLERLRDTNATSQERALYFHEQFKKLGLPTAIQPYTISDPTGDTEGVNAYAIYSAPRTSGNEAIVLCASWKSLKWDEDGSLNLRGVATILALAGYLNRYTLWAKDIIFVISDGYMDGMHAWLSTYHGFDHSNLKTQPLELFSGVIWTALCIDYPGHSFSHLGVYFEGLNGRLPNQDLVNSLLHIARHSNGVWVLTYDVLDHLRTDHPYDFGPLMRFTWSLLPKPVQTFLNDPNVKLFENRVGIVSRGIAWQASGRANGIHGLFHQYRIDAITAYALPSHGPHGFYMLGKVVESTTRTMNNLLERLHASFFFYLLTSAQSFVKIGGYLPAAVIMSIAMTFGGLRLWVEAGWLQAQAVTASKDQKSELSVTVEGPKLWIKRSRPVVDAFILVGCTHLLGIFTLFALGTRSSVQAFTAYPIGYLVTLAMITVIIPYLVVFLPRANPVPSEKVAPLSIVLKSFTLCLCGTVTALLSLLNFSLAAVTVLLLGVPLSYIPPTRSSILRAIGAYFLLPLLTPPLIALAFIYFNGQTEVVRIGRMIIWEWKVLGVWTLPFAMVVYLPLVWQAQATFAGRAICGEDQCGMKKQYIRQTNSTRESPRAQLRRPVPKGLGQGQQTLRASLAAASTFSEWGWVGTEIQVPEDIGSHHRATACGFRKHICKNKHALRKKVPPIESNAEDVVVISSDDEPECSFKACKGNPNCCNYLGQRTWDNEATALKQYLDAAGVDQDPKSLSRDFDTPVGLRNLGATCYANAFIQVWFQDLAFRAGVYNCIPELSVVPGKSVEESPVYQLQMTFGALQHSCEKSFNPVKFVECLGIRAAEQQDAQEFSKLFMSHLDNEFKKQDNAKLRSLMTDQVCDTYSKLGKGTDKAPPPANASEHQSSFLELEISLTSDCMLEDRLKASLEDEKLDGDNRYDCSTCRSKQDAFRYLKLTHLPPVLHFSVLRFVFDAQQLSRKKSKHAIAFPLSINMQPFIGGDSTEIWYDLRGVLLHRGPSAYHGHYEAQVFDVTRNRWFLFNDEEVREMQIEELIGKQPTRGSRSQVSNDAYMLIYAQRDAPPVDATTLGVPKHAFDAVERLNEEHRVSCETYAQKKKKLESEFTLIRKRKQEIYQIWEISNTDEISMVLSRLALETWLSRDLNKDTFGQPVHKTIHPNSQPIESTLSPTYQRSASSSPPPPNDLIRSLNPASPEYNTGQSTPQDAPVVEEQILCVHGFLDPAKSANMKRISKACIQQFGTDAVAIESDRICEDCTASLFNEKLYAMQHTDLVSRFEACMLRDRGRGWWISKSWLKGVFLSLEFKQTVIDTLFKDWRLKKPKMHVLGHRDPLPDCPRFKSDVYCEHGRLGHSQKSREKISTSALNVLKEIFPEFEPPDNETETCTVCEAVAASDREATKEARAKAEAERSRLSTLARRELSDTLAVRLIEDLTYVLIPLAFVNQWRAWLAKPLTSPRPGPITNDSFLCQHGGLIIDPREEADMDGTVCAIATSEWEVLCELYGGGPYIEFILMSPDENSGKNQIWLSDYEQADITVYRLADGEALPGLNGGAKQPSPPPEVSKSDADIIHIDDTDIESPTLSDAASPPARAPGSRKRSKPTAPIITYGQRKSKRIRTAAATKKGTTFSIRVNKDDTVRDVKHKIQDAEDVLPFYQQLYLHGTELTDDSQTLLQAGFLRTDRLVLRAFEPMNEDEAVNWALTSGDVEPKIVRPRPEGRAFGGTLLDGSMNTVAVNSVPSQAQETTNDQDMALATPGSSDGNMNAEVDPPRQLRTDDSVVILEDETMIVGSTCARCTFINPPGLQNCEICDGSLQS</sequence>
<evidence type="ECO:0000256" key="3">
    <source>
        <dbReference type="SAM" id="Phobius"/>
    </source>
</evidence>
<dbReference type="GO" id="GO:0004197">
    <property type="term" value="F:cysteine-type endopeptidase activity"/>
    <property type="evidence" value="ECO:0007669"/>
    <property type="project" value="InterPro"/>
</dbReference>
<feature type="compositionally biased region" description="Polar residues" evidence="2">
    <location>
        <begin position="1244"/>
        <end position="1264"/>
    </location>
</feature>
<dbReference type="PROSITE" id="PS50053">
    <property type="entry name" value="UBIQUITIN_2"/>
    <property type="match status" value="1"/>
</dbReference>
<feature type="transmembrane region" description="Helical" evidence="3">
    <location>
        <begin position="552"/>
        <end position="585"/>
    </location>
</feature>
<keyword evidence="3" id="KW-0812">Transmembrane</keyword>
<name>A0A5N5R181_9AGAM</name>